<feature type="transmembrane region" description="Helical" evidence="8">
    <location>
        <begin position="189"/>
        <end position="209"/>
    </location>
</feature>
<evidence type="ECO:0000256" key="6">
    <source>
        <dbReference type="ARBA" id="ARBA00022989"/>
    </source>
</evidence>
<keyword evidence="6 8" id="KW-1133">Transmembrane helix</keyword>
<dbReference type="Pfam" id="PF13231">
    <property type="entry name" value="PMT_2"/>
    <property type="match status" value="1"/>
</dbReference>
<accession>A0AA86JPG1</accession>
<feature type="transmembrane region" description="Helical" evidence="8">
    <location>
        <begin position="304"/>
        <end position="323"/>
    </location>
</feature>
<comment type="subcellular location">
    <subcellularLocation>
        <location evidence="1">Cell membrane</location>
        <topology evidence="1">Multi-pass membrane protein</topology>
    </subcellularLocation>
</comment>
<feature type="domain" description="Glycosyltransferase RgtA/B/C/D-like" evidence="9">
    <location>
        <begin position="143"/>
        <end position="296"/>
    </location>
</feature>
<reference evidence="10" key="1">
    <citation type="submission" date="2021-10" db="EMBL/GenBank/DDBJ databases">
        <authorList>
            <person name="Mesa V."/>
        </authorList>
    </citation>
    <scope>NUCLEOTIDE SEQUENCE</scope>
    <source>
        <strain evidence="10">CC3_PB</strain>
    </source>
</reference>
<dbReference type="GO" id="GO:0016763">
    <property type="term" value="F:pentosyltransferase activity"/>
    <property type="evidence" value="ECO:0007669"/>
    <property type="project" value="TreeGrafter"/>
</dbReference>
<dbReference type="PANTHER" id="PTHR33908:SF11">
    <property type="entry name" value="MEMBRANE PROTEIN"/>
    <property type="match status" value="1"/>
</dbReference>
<keyword evidence="4 10" id="KW-0808">Transferase</keyword>
<evidence type="ECO:0000256" key="2">
    <source>
        <dbReference type="ARBA" id="ARBA00022475"/>
    </source>
</evidence>
<keyword evidence="5 8" id="KW-0812">Transmembrane</keyword>
<evidence type="ECO:0000256" key="3">
    <source>
        <dbReference type="ARBA" id="ARBA00022676"/>
    </source>
</evidence>
<evidence type="ECO:0000256" key="7">
    <source>
        <dbReference type="ARBA" id="ARBA00023136"/>
    </source>
</evidence>
<keyword evidence="2" id="KW-1003">Cell membrane</keyword>
<evidence type="ECO:0000259" key="9">
    <source>
        <dbReference type="Pfam" id="PF13231"/>
    </source>
</evidence>
<evidence type="ECO:0000256" key="4">
    <source>
        <dbReference type="ARBA" id="ARBA00022679"/>
    </source>
</evidence>
<gene>
    <name evidence="10" type="ORF">CNEO_42536</name>
</gene>
<keyword evidence="7 8" id="KW-0472">Membrane</keyword>
<feature type="transmembrane region" description="Helical" evidence="8">
    <location>
        <begin position="163"/>
        <end position="182"/>
    </location>
</feature>
<dbReference type="GO" id="GO:0009103">
    <property type="term" value="P:lipopolysaccharide biosynthetic process"/>
    <property type="evidence" value="ECO:0007669"/>
    <property type="project" value="UniProtKB-ARBA"/>
</dbReference>
<feature type="transmembrane region" description="Helical" evidence="8">
    <location>
        <begin position="490"/>
        <end position="510"/>
    </location>
</feature>
<dbReference type="RefSeq" id="WP_342350408.1">
    <property type="nucleotide sequence ID" value="NZ_CAKJVE010000004.1"/>
</dbReference>
<evidence type="ECO:0000256" key="1">
    <source>
        <dbReference type="ARBA" id="ARBA00004651"/>
    </source>
</evidence>
<feature type="transmembrane region" description="Helical" evidence="8">
    <location>
        <begin position="78"/>
        <end position="96"/>
    </location>
</feature>
<dbReference type="AlphaFoldDB" id="A0AA86JPG1"/>
<dbReference type="InterPro" id="IPR038731">
    <property type="entry name" value="RgtA/B/C-like"/>
</dbReference>
<dbReference type="Proteomes" id="UP000789738">
    <property type="component" value="Unassembled WGS sequence"/>
</dbReference>
<protein>
    <submittedName>
        <fullName evidence="10">4-amino-4-deoxy-L-arabinose transferase</fullName>
    </submittedName>
</protein>
<evidence type="ECO:0000313" key="11">
    <source>
        <dbReference type="Proteomes" id="UP000789738"/>
    </source>
</evidence>
<dbReference type="InterPro" id="IPR050297">
    <property type="entry name" value="LipidA_mod_glycosyltrf_83"/>
</dbReference>
<name>A0AA86JPG1_9CLOT</name>
<evidence type="ECO:0000313" key="10">
    <source>
        <dbReference type="EMBL" id="CAG9706599.1"/>
    </source>
</evidence>
<feature type="transmembrane region" description="Helical" evidence="8">
    <location>
        <begin position="443"/>
        <end position="461"/>
    </location>
</feature>
<feature type="transmembrane region" description="Helical" evidence="8">
    <location>
        <begin position="40"/>
        <end position="63"/>
    </location>
</feature>
<feature type="transmembrane region" description="Helical" evidence="8">
    <location>
        <begin position="215"/>
        <end position="231"/>
    </location>
</feature>
<evidence type="ECO:0000256" key="8">
    <source>
        <dbReference type="SAM" id="Phobius"/>
    </source>
</evidence>
<dbReference type="PANTHER" id="PTHR33908">
    <property type="entry name" value="MANNOSYLTRANSFERASE YKCB-RELATED"/>
    <property type="match status" value="1"/>
</dbReference>
<sequence>MEFKSNLFTYFSIAVFNVIMLFIIICGVENLGKSSEYNFLYMGAFLIITCFIVLLFNCVLYILSKEFIHDFMKKNKSVIEFIILMLILITGLYLRIRVIKSLPMKLESDYKTYYDIARLLQNGTLSTEGEGLCDYIAKFPHVMGYPYILSLIFRIFGDSLNTGLYFGVLSSIVCSFFIYKIVRYISGSIAALFAVFISTFWPSQIFFSNFLASEPVFNCMLFGCFLWFVYITKKYNEFSGQSYMGIVKYIILGMLLAFASAVRPMAMILLIAIIIVLLSSKIYLKKDILDTPVSLVFISKGWRCVILILVSYLICSNVITAHIEDRIGRNVANGIDSFGYNLLVGTNIDSDGGWNDGDAKLLEDSYNTTNSATEAQKICRDKAITRVKNNYVGTFNLMFKKFTLLWNNDDYSPAINIICMDNQGTLNSKIEKYLYDYMKVCNYYYLFVVIFSWLAGMIAILKKSDLSHTMILLFIGTVITHMCLESQPRYHYYAMQIISILGAVGVGDIYKYYRNLSKEKIAYNSSSHDFIIENKHIEATEESSLNKMKNHNFPEESNFFDMEKAIIEGHVKITVTEEYSEKYNFYMNNIYFNIGVDV</sequence>
<feature type="transmembrane region" description="Helical" evidence="8">
    <location>
        <begin position="243"/>
        <end position="259"/>
    </location>
</feature>
<comment type="caution">
    <text evidence="10">The sequence shown here is derived from an EMBL/GenBank/DDBJ whole genome shotgun (WGS) entry which is preliminary data.</text>
</comment>
<dbReference type="GO" id="GO:0005886">
    <property type="term" value="C:plasma membrane"/>
    <property type="evidence" value="ECO:0007669"/>
    <property type="project" value="UniProtKB-SubCell"/>
</dbReference>
<feature type="transmembrane region" description="Helical" evidence="8">
    <location>
        <begin position="7"/>
        <end position="28"/>
    </location>
</feature>
<dbReference type="EMBL" id="CAKJVE010000004">
    <property type="protein sequence ID" value="CAG9706599.1"/>
    <property type="molecule type" value="Genomic_DNA"/>
</dbReference>
<organism evidence="10 11">
    <name type="scientific">Clostridium neonatale</name>
    <dbReference type="NCBI Taxonomy" id="137838"/>
    <lineage>
        <taxon>Bacteria</taxon>
        <taxon>Bacillati</taxon>
        <taxon>Bacillota</taxon>
        <taxon>Clostridia</taxon>
        <taxon>Eubacteriales</taxon>
        <taxon>Clostridiaceae</taxon>
        <taxon>Clostridium</taxon>
    </lineage>
</organism>
<keyword evidence="3" id="KW-0328">Glycosyltransferase</keyword>
<proteinExistence type="predicted"/>
<evidence type="ECO:0000256" key="5">
    <source>
        <dbReference type="ARBA" id="ARBA00022692"/>
    </source>
</evidence>